<reference evidence="10" key="1">
    <citation type="submission" date="2016-11" db="EMBL/GenBank/DDBJ databases">
        <authorList>
            <person name="Varghese N."/>
            <person name="Submissions S."/>
        </authorList>
    </citation>
    <scope>NUCLEOTIDE SEQUENCE [LARGE SCALE GENOMIC DNA]</scope>
    <source>
        <strain evidence="10">DSM 16579</strain>
    </source>
</reference>
<dbReference type="SUPFAM" id="SSF74650">
    <property type="entry name" value="Galactose mutarotase-like"/>
    <property type="match status" value="1"/>
</dbReference>
<feature type="active site" description="Proton donor" evidence="6">
    <location>
        <position position="166"/>
    </location>
</feature>
<feature type="active site" description="Proton acceptor" evidence="6">
    <location>
        <position position="294"/>
    </location>
</feature>
<evidence type="ECO:0000256" key="8">
    <source>
        <dbReference type="PIRSR" id="PIRSR005096-3"/>
    </source>
</evidence>
<evidence type="ECO:0000256" key="6">
    <source>
        <dbReference type="PIRSR" id="PIRSR005096-1"/>
    </source>
</evidence>
<dbReference type="OrthoDB" id="9779408at2"/>
<dbReference type="AlphaFoldDB" id="A0A1M5G0I6"/>
<dbReference type="PANTHER" id="PTHR10091">
    <property type="entry name" value="ALDOSE-1-EPIMERASE"/>
    <property type="match status" value="1"/>
</dbReference>
<dbReference type="InterPro" id="IPR014718">
    <property type="entry name" value="GH-type_carb-bd"/>
</dbReference>
<feature type="binding site" evidence="8">
    <location>
        <begin position="166"/>
        <end position="168"/>
    </location>
    <ligand>
        <name>beta-D-galactose</name>
        <dbReference type="ChEBI" id="CHEBI:27667"/>
    </ligand>
</feature>
<name>A0A1M5G0I6_9GAMM</name>
<comment type="catalytic activity">
    <reaction evidence="5">
        <text>alpha-D-glucose = beta-D-glucose</text>
        <dbReference type="Rhea" id="RHEA:10264"/>
        <dbReference type="ChEBI" id="CHEBI:15903"/>
        <dbReference type="ChEBI" id="CHEBI:17925"/>
        <dbReference type="EC" id="5.1.3.3"/>
    </reaction>
</comment>
<evidence type="ECO:0000313" key="10">
    <source>
        <dbReference type="Proteomes" id="UP000184517"/>
    </source>
</evidence>
<dbReference type="GO" id="GO:0004034">
    <property type="term" value="F:aldose 1-epimerase activity"/>
    <property type="evidence" value="ECO:0007669"/>
    <property type="project" value="UniProtKB-EC"/>
</dbReference>
<evidence type="ECO:0000256" key="3">
    <source>
        <dbReference type="ARBA" id="ARBA00023235"/>
    </source>
</evidence>
<keyword evidence="10" id="KW-1185">Reference proteome</keyword>
<proteinExistence type="inferred from homology"/>
<dbReference type="EC" id="5.1.3.3" evidence="5"/>
<dbReference type="InterPro" id="IPR015443">
    <property type="entry name" value="Aldose_1-epimerase"/>
</dbReference>
<gene>
    <name evidence="9" type="ORF">SAMN02745753_02983</name>
</gene>
<protein>
    <recommendedName>
        <fullName evidence="5">Aldose 1-epimerase</fullName>
        <ecNumber evidence="5">5.1.3.3</ecNumber>
    </recommendedName>
</protein>
<keyword evidence="3 5" id="KW-0413">Isomerase</keyword>
<dbReference type="InterPro" id="IPR011013">
    <property type="entry name" value="Gal_mutarotase_sf_dom"/>
</dbReference>
<dbReference type="PIRSF" id="PIRSF005096">
    <property type="entry name" value="GALM"/>
    <property type="match status" value="1"/>
</dbReference>
<sequence>MNLAPDLNQVQCVTLQNAQLKVSILTLGASIQSVYLNGYEHSLVLGSPKLTDYLQGAKYFGAVVGRVANRTNKGHAVIGGKTYQLPPTLPEAHHLHGGPDGTGSKNWSIIEQTDNMVQLQTTLADGEMGYPGNMVVDVFYRLLDSTLEMEITATTDKLTICNFAGHSYVNLDGKGSILDHQLSIKADHYLPVDAGLIPTGEVTPTAGSAFDFHQLRTIGREGYPELDSNFCLSLASNRPLQTVATLKGPITGLTLNYQTTEPGLQVYDGRHIRLDAESNINQGALTAYAGLALEAQHWPDAINQSHFPPILLAPEDTYRQVTRYAFK</sequence>
<accession>A0A1M5G0I6</accession>
<comment type="similarity">
    <text evidence="2 5">Belongs to the aldose epimerase family.</text>
</comment>
<dbReference type="EMBL" id="FQVF01000014">
    <property type="protein sequence ID" value="SHF97226.1"/>
    <property type="molecule type" value="Genomic_DNA"/>
</dbReference>
<evidence type="ECO:0000256" key="5">
    <source>
        <dbReference type="PIRNR" id="PIRNR005096"/>
    </source>
</evidence>
<evidence type="ECO:0000256" key="1">
    <source>
        <dbReference type="ARBA" id="ARBA00005028"/>
    </source>
</evidence>
<dbReference type="InterPro" id="IPR008183">
    <property type="entry name" value="Aldose_1/G6P_1-epimerase"/>
</dbReference>
<feature type="binding site" evidence="7">
    <location>
        <position position="227"/>
    </location>
    <ligand>
        <name>beta-D-galactose</name>
        <dbReference type="ChEBI" id="CHEBI:27667"/>
    </ligand>
</feature>
<dbReference type="RefSeq" id="WP_072840483.1">
    <property type="nucleotide sequence ID" value="NZ_FQVF01000014.1"/>
</dbReference>
<dbReference type="GO" id="GO:0006006">
    <property type="term" value="P:glucose metabolic process"/>
    <property type="evidence" value="ECO:0007669"/>
    <property type="project" value="TreeGrafter"/>
</dbReference>
<evidence type="ECO:0000256" key="4">
    <source>
        <dbReference type="ARBA" id="ARBA00023277"/>
    </source>
</evidence>
<evidence type="ECO:0000256" key="2">
    <source>
        <dbReference type="ARBA" id="ARBA00006206"/>
    </source>
</evidence>
<evidence type="ECO:0000256" key="7">
    <source>
        <dbReference type="PIRSR" id="PIRSR005096-2"/>
    </source>
</evidence>
<feature type="binding site" evidence="8">
    <location>
        <begin position="69"/>
        <end position="70"/>
    </location>
    <ligand>
        <name>beta-D-galactose</name>
        <dbReference type="ChEBI" id="CHEBI:27667"/>
    </ligand>
</feature>
<evidence type="ECO:0000313" key="9">
    <source>
        <dbReference type="EMBL" id="SHF97226.1"/>
    </source>
</evidence>
<dbReference type="GO" id="GO:0030246">
    <property type="term" value="F:carbohydrate binding"/>
    <property type="evidence" value="ECO:0007669"/>
    <property type="project" value="InterPro"/>
</dbReference>
<dbReference type="PANTHER" id="PTHR10091:SF0">
    <property type="entry name" value="GALACTOSE MUTAROTASE"/>
    <property type="match status" value="1"/>
</dbReference>
<dbReference type="Gene3D" id="2.70.98.10">
    <property type="match status" value="1"/>
</dbReference>
<dbReference type="CDD" id="cd09019">
    <property type="entry name" value="galactose_mutarotase_like"/>
    <property type="match status" value="1"/>
</dbReference>
<dbReference type="Proteomes" id="UP000184517">
    <property type="component" value="Unassembled WGS sequence"/>
</dbReference>
<dbReference type="STRING" id="1122206.SAMN02745753_02983"/>
<keyword evidence="4 5" id="KW-0119">Carbohydrate metabolism</keyword>
<dbReference type="UniPathway" id="UPA00242"/>
<dbReference type="InterPro" id="IPR047215">
    <property type="entry name" value="Galactose_mutarotase-like"/>
</dbReference>
<organism evidence="9 10">
    <name type="scientific">Marinomonas polaris DSM 16579</name>
    <dbReference type="NCBI Taxonomy" id="1122206"/>
    <lineage>
        <taxon>Bacteria</taxon>
        <taxon>Pseudomonadati</taxon>
        <taxon>Pseudomonadota</taxon>
        <taxon>Gammaproteobacteria</taxon>
        <taxon>Oceanospirillales</taxon>
        <taxon>Oceanospirillaceae</taxon>
        <taxon>Marinomonas</taxon>
    </lineage>
</organism>
<dbReference type="Pfam" id="PF01263">
    <property type="entry name" value="Aldose_epim"/>
    <property type="match status" value="1"/>
</dbReference>
<dbReference type="GO" id="GO:0033499">
    <property type="term" value="P:galactose catabolic process via UDP-galactose, Leloir pathway"/>
    <property type="evidence" value="ECO:0007669"/>
    <property type="project" value="TreeGrafter"/>
</dbReference>
<comment type="pathway">
    <text evidence="1 5">Carbohydrate metabolism; hexose metabolism.</text>
</comment>